<reference evidence="2" key="1">
    <citation type="submission" date="2019-11" db="EMBL/GenBank/DDBJ databases">
        <title>Comparative genomics of photobacteria reveal adaptation to distinct habitats.</title>
        <authorList>
            <person name="Fuertes-Perez S."/>
            <person name="Hilgarth M."/>
            <person name="Vogel R.F."/>
        </authorList>
    </citation>
    <scope>NUCLEOTIDE SEQUENCE</scope>
    <source>
        <strain evidence="2">TMW2.2145</strain>
    </source>
</reference>
<accession>A0AAW4ZMR0</accession>
<evidence type="ECO:0000256" key="1">
    <source>
        <dbReference type="SAM" id="SignalP"/>
    </source>
</evidence>
<dbReference type="GeneID" id="57351398"/>
<comment type="caution">
    <text evidence="2">The sequence shown here is derived from an EMBL/GenBank/DDBJ whole genome shotgun (WGS) entry which is preliminary data.</text>
</comment>
<evidence type="ECO:0000313" key="2">
    <source>
        <dbReference type="EMBL" id="MCF2301231.1"/>
    </source>
</evidence>
<dbReference type="AlphaFoldDB" id="A0AAW4ZMR0"/>
<gene>
    <name evidence="2" type="ORF">GLP33_05740</name>
</gene>
<dbReference type="EMBL" id="WMCP01000004">
    <property type="protein sequence ID" value="MCF2301231.1"/>
    <property type="molecule type" value="Genomic_DNA"/>
</dbReference>
<dbReference type="RefSeq" id="WP_045032500.1">
    <property type="nucleotide sequence ID" value="NZ_JZSJ01000061.1"/>
</dbReference>
<sequence>MKLKTISALLMAALFSTVANASTFNPIKFGESINKIKTSDICTFHEDEPSGIADQVMICFDYHYDGKTYPLIVFGINGKAQKAVVMFNQDSVNDGLKYIAESGKTPTFSDTPENFRAIDQEPNKKASIVLDNGLTRYTMQSSDKGNVTALLAFSSPAFLKAENDPKALVKVKQQHNQVNVKQQNFLKSFNGVWATHNLSYQFRLDGKSPILVENQIPYRLKVKDIDYSNSIVHLNFFIEGQVAGNIYIRKITNNDGSYYLTISVNDEAPDRLSFVRKLS</sequence>
<feature type="signal peptide" evidence="1">
    <location>
        <begin position="1"/>
        <end position="21"/>
    </location>
</feature>
<keyword evidence="1" id="KW-0732">Signal</keyword>
<organism evidence="2 3">
    <name type="scientific">Photobacterium phosphoreum</name>
    <dbReference type="NCBI Taxonomy" id="659"/>
    <lineage>
        <taxon>Bacteria</taxon>
        <taxon>Pseudomonadati</taxon>
        <taxon>Pseudomonadota</taxon>
        <taxon>Gammaproteobacteria</taxon>
        <taxon>Vibrionales</taxon>
        <taxon>Vibrionaceae</taxon>
        <taxon>Photobacterium</taxon>
    </lineage>
</organism>
<evidence type="ECO:0000313" key="3">
    <source>
        <dbReference type="Proteomes" id="UP000813876"/>
    </source>
</evidence>
<proteinExistence type="predicted"/>
<name>A0AAW4ZMR0_PHOPO</name>
<protein>
    <submittedName>
        <fullName evidence="2">Uncharacterized protein</fullName>
    </submittedName>
</protein>
<feature type="chain" id="PRO_5043946971" evidence="1">
    <location>
        <begin position="22"/>
        <end position="279"/>
    </location>
</feature>
<dbReference type="Proteomes" id="UP000813876">
    <property type="component" value="Unassembled WGS sequence"/>
</dbReference>